<feature type="compositionally biased region" description="Polar residues" evidence="1">
    <location>
        <begin position="13"/>
        <end position="25"/>
    </location>
</feature>
<evidence type="ECO:0000256" key="1">
    <source>
        <dbReference type="SAM" id="MobiDB-lite"/>
    </source>
</evidence>
<feature type="region of interest" description="Disordered" evidence="1">
    <location>
        <begin position="1"/>
        <end position="28"/>
    </location>
</feature>
<reference evidence="2 3" key="1">
    <citation type="journal article" date="2018" name="New Phytol.">
        <title>Phylogenomics of Endogonaceae and evolution of mycorrhizas within Mucoromycota.</title>
        <authorList>
            <person name="Chang Y."/>
            <person name="Desiro A."/>
            <person name="Na H."/>
            <person name="Sandor L."/>
            <person name="Lipzen A."/>
            <person name="Clum A."/>
            <person name="Barry K."/>
            <person name="Grigoriev I.V."/>
            <person name="Martin F.M."/>
            <person name="Stajich J.E."/>
            <person name="Smith M.E."/>
            <person name="Bonito G."/>
            <person name="Spatafora J.W."/>
        </authorList>
    </citation>
    <scope>NUCLEOTIDE SEQUENCE [LARGE SCALE GENOMIC DNA]</scope>
    <source>
        <strain evidence="2 3">GMNB39</strain>
    </source>
</reference>
<organism evidence="2 3">
    <name type="scientific">Jimgerdemannia flammicorona</name>
    <dbReference type="NCBI Taxonomy" id="994334"/>
    <lineage>
        <taxon>Eukaryota</taxon>
        <taxon>Fungi</taxon>
        <taxon>Fungi incertae sedis</taxon>
        <taxon>Mucoromycota</taxon>
        <taxon>Mucoromycotina</taxon>
        <taxon>Endogonomycetes</taxon>
        <taxon>Endogonales</taxon>
        <taxon>Endogonaceae</taxon>
        <taxon>Jimgerdemannia</taxon>
    </lineage>
</organism>
<evidence type="ECO:0000313" key="3">
    <source>
        <dbReference type="Proteomes" id="UP000268093"/>
    </source>
</evidence>
<gene>
    <name evidence="2" type="ORF">BC936DRAFT_147223</name>
</gene>
<accession>A0A433D5S4</accession>
<name>A0A433D5S4_9FUNG</name>
<feature type="compositionally biased region" description="Basic and acidic residues" evidence="1">
    <location>
        <begin position="1"/>
        <end position="12"/>
    </location>
</feature>
<evidence type="ECO:0000313" key="2">
    <source>
        <dbReference type="EMBL" id="RUP46202.1"/>
    </source>
</evidence>
<dbReference type="Proteomes" id="UP000268093">
    <property type="component" value="Unassembled WGS sequence"/>
</dbReference>
<comment type="caution">
    <text evidence="2">The sequence shown here is derived from an EMBL/GenBank/DDBJ whole genome shotgun (WGS) entry which is preliminary data.</text>
</comment>
<dbReference type="EMBL" id="RBNI01006151">
    <property type="protein sequence ID" value="RUP46202.1"/>
    <property type="molecule type" value="Genomic_DNA"/>
</dbReference>
<protein>
    <submittedName>
        <fullName evidence="2">Uncharacterized protein</fullName>
    </submittedName>
</protein>
<dbReference type="AlphaFoldDB" id="A0A433D5S4"/>
<sequence>MSKVGPQHEGHRTVSTAGRVPSQQEGELIGVNTKGIVQHRKGHNGRAKGVGGHYVAGFSTRYGTTIFSAGHDTSCPEQNSTSPKADCEASNVLETTAYSEWSFSDKYFTYKERNPANDKTDKMFTMVRRYPSGNVEIIDWLSRGKYNYIMSEDGEDS</sequence>
<keyword evidence="3" id="KW-1185">Reference proteome</keyword>
<proteinExistence type="predicted"/>